<evidence type="ECO:0000313" key="1">
    <source>
        <dbReference type="EMBL" id="QXP44093.1"/>
    </source>
</evidence>
<name>A0AAE7VHJ9_9CAUD</name>
<protein>
    <submittedName>
        <fullName evidence="1">Uncharacterized protein</fullName>
    </submittedName>
</protein>
<dbReference type="EMBL" id="MZ462995">
    <property type="protein sequence ID" value="QXP44093.1"/>
    <property type="molecule type" value="Genomic_DNA"/>
</dbReference>
<reference evidence="1" key="1">
    <citation type="submission" date="2021-06" db="EMBL/GenBank/DDBJ databases">
        <authorList>
            <person name="Nair S."/>
        </authorList>
    </citation>
    <scope>NUCLEOTIDE SEQUENCE</scope>
</reference>
<keyword evidence="2" id="KW-1185">Reference proteome</keyword>
<accession>A0AAE7VHJ9</accession>
<organism evidence="1 2">
    <name type="scientific">Stappia phage SI01</name>
    <dbReference type="NCBI Taxonomy" id="2847766"/>
    <lineage>
        <taxon>Viruses</taxon>
        <taxon>Duplodnaviria</taxon>
        <taxon>Heunggongvirae</taxon>
        <taxon>Uroviricota</taxon>
        <taxon>Caudoviricetes</taxon>
        <taxon>Autographivirales</taxon>
        <taxon>Dunnvirinae</taxon>
        <taxon>Songlingvirus</taxon>
        <taxon>Songlingvirus SI01</taxon>
    </lineage>
</organism>
<evidence type="ECO:0000313" key="2">
    <source>
        <dbReference type="Proteomes" id="UP000827160"/>
    </source>
</evidence>
<dbReference type="Proteomes" id="UP000827160">
    <property type="component" value="Segment"/>
</dbReference>
<proteinExistence type="predicted"/>
<sequence length="99" mass="11121">MSNIKKAAGNALQRVKSFGQPETVDDILAPYYRVIANLHDLAARKGMQVERLQEEMNDLNEAWSSKYAEQRREVHEQNTANALATKLRKAVDDATGYSA</sequence>